<feature type="non-terminal residue" evidence="1">
    <location>
        <position position="140"/>
    </location>
</feature>
<dbReference type="EMBL" id="BARS01025824">
    <property type="protein sequence ID" value="GAG08614.1"/>
    <property type="molecule type" value="Genomic_DNA"/>
</dbReference>
<organism evidence="1">
    <name type="scientific">marine sediment metagenome</name>
    <dbReference type="NCBI Taxonomy" id="412755"/>
    <lineage>
        <taxon>unclassified sequences</taxon>
        <taxon>metagenomes</taxon>
        <taxon>ecological metagenomes</taxon>
    </lineage>
</organism>
<reference evidence="1" key="1">
    <citation type="journal article" date="2014" name="Front. Microbiol.">
        <title>High frequency of phylogenetically diverse reductive dehalogenase-homologous genes in deep subseafloor sedimentary metagenomes.</title>
        <authorList>
            <person name="Kawai M."/>
            <person name="Futagami T."/>
            <person name="Toyoda A."/>
            <person name="Takaki Y."/>
            <person name="Nishi S."/>
            <person name="Hori S."/>
            <person name="Arai W."/>
            <person name="Tsubouchi T."/>
            <person name="Morono Y."/>
            <person name="Uchiyama I."/>
            <person name="Ito T."/>
            <person name="Fujiyama A."/>
            <person name="Inagaki F."/>
            <person name="Takami H."/>
        </authorList>
    </citation>
    <scope>NUCLEOTIDE SEQUENCE</scope>
    <source>
        <strain evidence="1">Expedition CK06-06</strain>
    </source>
</reference>
<proteinExistence type="predicted"/>
<name>X0URZ7_9ZZZZ</name>
<protein>
    <submittedName>
        <fullName evidence="1">Uncharacterized protein</fullName>
    </submittedName>
</protein>
<evidence type="ECO:0000313" key="1">
    <source>
        <dbReference type="EMBL" id="GAG08614.1"/>
    </source>
</evidence>
<comment type="caution">
    <text evidence="1">The sequence shown here is derived from an EMBL/GenBank/DDBJ whole genome shotgun (WGS) entry which is preliminary data.</text>
</comment>
<dbReference type="AlphaFoldDB" id="X0URZ7"/>
<accession>X0URZ7</accession>
<sequence length="140" mass="15765">MKRKIGVYVCECGPNIAEKVDIDKVLSAVSSLDDVAVAERYKLLCSADGKKFLEEQIKKQGLTHLVVAACSPKQHEQTFMEVCENAGINPYLFQLANIREQCAWVTEDKDKATEKTIKLTKAAIRRVCYHSSLEKKEIEC</sequence>
<gene>
    <name evidence="1" type="ORF">S01H1_40763</name>
</gene>